<feature type="transmembrane region" description="Helical" evidence="2">
    <location>
        <begin position="6"/>
        <end position="24"/>
    </location>
</feature>
<proteinExistence type="predicted"/>
<keyword evidence="1" id="KW-0175">Coiled coil</keyword>
<feature type="coiled-coil region" evidence="1">
    <location>
        <begin position="307"/>
        <end position="334"/>
    </location>
</feature>
<evidence type="ECO:0000313" key="3">
    <source>
        <dbReference type="EMBL" id="TXI28874.1"/>
    </source>
</evidence>
<organism evidence="3 4">
    <name type="scientific">Nitrosomonas oligotropha</name>
    <dbReference type="NCBI Taxonomy" id="42354"/>
    <lineage>
        <taxon>Bacteria</taxon>
        <taxon>Pseudomonadati</taxon>
        <taxon>Pseudomonadota</taxon>
        <taxon>Betaproteobacteria</taxon>
        <taxon>Nitrosomonadales</taxon>
        <taxon>Nitrosomonadaceae</taxon>
        <taxon>Nitrosomonas</taxon>
    </lineage>
</organism>
<protein>
    <submittedName>
        <fullName evidence="3">Uncharacterized protein</fullName>
    </submittedName>
</protein>
<dbReference type="Proteomes" id="UP000321055">
    <property type="component" value="Unassembled WGS sequence"/>
</dbReference>
<feature type="transmembrane region" description="Helical" evidence="2">
    <location>
        <begin position="44"/>
        <end position="66"/>
    </location>
</feature>
<keyword evidence="2" id="KW-1133">Transmembrane helix</keyword>
<evidence type="ECO:0000313" key="4">
    <source>
        <dbReference type="Proteomes" id="UP000321055"/>
    </source>
</evidence>
<dbReference type="EMBL" id="SSFX01000041">
    <property type="protein sequence ID" value="TXI28874.1"/>
    <property type="molecule type" value="Genomic_DNA"/>
</dbReference>
<evidence type="ECO:0000256" key="2">
    <source>
        <dbReference type="SAM" id="Phobius"/>
    </source>
</evidence>
<gene>
    <name evidence="3" type="ORF">E6Q60_06075</name>
</gene>
<sequence>MDSDTTPAIMIGILGILGFLGVLVRTLRNKPLDNDALEIGNKKIGINPLILLISAFFILLAIPQLLKESAQSFKEFVQFLKGVSTNCSNQECDKLKREINDLTVPSIARAKKKCELLASTKHFEFYDLSQYIFTSDKFTEKYHIRAIATHGNWSDLKCSQNGDSGYILDGIDTSEHRIEQIVEKDGKQSVEYIATAKAKYRTKLLIDKDETLGTRSIYKEIGMVPTYAKPEYQKEFYELMCRYDDYRIVKHFNYSDILNYDSELATQPCVPAKGNVGSQILLAFACKNYTRTLISKTSAEKNHPKVLSDFKEQRDRYRTELNELNQDKPEIKKLCKRSIGEHEHSEE</sequence>
<reference evidence="3 4" key="1">
    <citation type="submission" date="2018-09" db="EMBL/GenBank/DDBJ databases">
        <title>Metagenome Assembled Genomes from an Advanced Water Purification Facility.</title>
        <authorList>
            <person name="Stamps B.W."/>
            <person name="Spear J.R."/>
        </authorList>
    </citation>
    <scope>NUCLEOTIDE SEQUENCE [LARGE SCALE GENOMIC DNA]</scope>
    <source>
        <strain evidence="3">Bin_54_1</strain>
    </source>
</reference>
<keyword evidence="2" id="KW-0472">Membrane</keyword>
<keyword evidence="2" id="KW-0812">Transmembrane</keyword>
<evidence type="ECO:0000256" key="1">
    <source>
        <dbReference type="SAM" id="Coils"/>
    </source>
</evidence>
<dbReference type="AlphaFoldDB" id="A0A5C7VXF1"/>
<name>A0A5C7VXF1_9PROT</name>
<accession>A0A5C7VXF1</accession>
<comment type="caution">
    <text evidence="3">The sequence shown here is derived from an EMBL/GenBank/DDBJ whole genome shotgun (WGS) entry which is preliminary data.</text>
</comment>